<dbReference type="Pfam" id="PF10342">
    <property type="entry name" value="Kre9_KNH"/>
    <property type="match status" value="1"/>
</dbReference>
<evidence type="ECO:0000256" key="1">
    <source>
        <dbReference type="ARBA" id="ARBA00022729"/>
    </source>
</evidence>
<keyword evidence="5" id="KW-1185">Reference proteome</keyword>
<organism evidence="4 5">
    <name type="scientific">Rhizopogon vesiculosus</name>
    <dbReference type="NCBI Taxonomy" id="180088"/>
    <lineage>
        <taxon>Eukaryota</taxon>
        <taxon>Fungi</taxon>
        <taxon>Dikarya</taxon>
        <taxon>Basidiomycota</taxon>
        <taxon>Agaricomycotina</taxon>
        <taxon>Agaricomycetes</taxon>
        <taxon>Agaricomycetidae</taxon>
        <taxon>Boletales</taxon>
        <taxon>Suillineae</taxon>
        <taxon>Rhizopogonaceae</taxon>
        <taxon>Rhizopogon</taxon>
    </lineage>
</organism>
<evidence type="ECO:0000259" key="3">
    <source>
        <dbReference type="Pfam" id="PF10342"/>
    </source>
</evidence>
<proteinExistence type="predicted"/>
<keyword evidence="1 2" id="KW-0732">Signal</keyword>
<evidence type="ECO:0000256" key="2">
    <source>
        <dbReference type="SAM" id="SignalP"/>
    </source>
</evidence>
<dbReference type="AlphaFoldDB" id="A0A1J8PTA5"/>
<feature type="signal peptide" evidence="2">
    <location>
        <begin position="1"/>
        <end position="24"/>
    </location>
</feature>
<dbReference type="OrthoDB" id="2317741at2759"/>
<protein>
    <recommendedName>
        <fullName evidence="3">Yeast cell wall synthesis Kre9/Knh1-like N-terminal domain-containing protein</fullName>
    </recommendedName>
</protein>
<dbReference type="Proteomes" id="UP000183567">
    <property type="component" value="Unassembled WGS sequence"/>
</dbReference>
<evidence type="ECO:0000313" key="4">
    <source>
        <dbReference type="EMBL" id="OJA11711.1"/>
    </source>
</evidence>
<dbReference type="InterPro" id="IPR018466">
    <property type="entry name" value="Kre9/Knh1-like_N"/>
</dbReference>
<dbReference type="EMBL" id="LVVM01004957">
    <property type="protein sequence ID" value="OJA11711.1"/>
    <property type="molecule type" value="Genomic_DNA"/>
</dbReference>
<dbReference type="STRING" id="180088.A0A1J8PTA5"/>
<name>A0A1J8PTA5_9AGAM</name>
<comment type="caution">
    <text evidence="4">The sequence shown here is derived from an EMBL/GenBank/DDBJ whole genome shotgun (WGS) entry which is preliminary data.</text>
</comment>
<feature type="domain" description="Yeast cell wall synthesis Kre9/Knh1-like N-terminal" evidence="3">
    <location>
        <begin position="41"/>
        <end position="128"/>
    </location>
</feature>
<sequence length="131" mass="14036">MSMNTTRLFSFFFMLLALLSCAFSAPVSQAARDVWVPEITSPTSDSTWTVGGTYSVTWDTSSEPSQVTNPTGKIYLRQGDATQSTPIKSGFALSDGSVEVTIPEDTTPGSWMIVLFGDSGNWSSAFSIEAA</sequence>
<reference evidence="4 5" key="1">
    <citation type="submission" date="2016-03" db="EMBL/GenBank/DDBJ databases">
        <title>Comparative genomics of the ectomycorrhizal sister species Rhizopogon vinicolor and Rhizopogon vesiculosus (Basidiomycota: Boletales) reveals a divergence of the mating type B locus.</title>
        <authorList>
            <person name="Mujic A.B."/>
            <person name="Kuo A."/>
            <person name="Tritt A."/>
            <person name="Lipzen A."/>
            <person name="Chen C."/>
            <person name="Johnson J."/>
            <person name="Sharma A."/>
            <person name="Barry K."/>
            <person name="Grigoriev I.V."/>
            <person name="Spatafora J.W."/>
        </authorList>
    </citation>
    <scope>NUCLEOTIDE SEQUENCE [LARGE SCALE GENOMIC DNA]</scope>
    <source>
        <strain evidence="4 5">AM-OR11-056</strain>
    </source>
</reference>
<gene>
    <name evidence="4" type="ORF">AZE42_02103</name>
</gene>
<dbReference type="PROSITE" id="PS51257">
    <property type="entry name" value="PROKAR_LIPOPROTEIN"/>
    <property type="match status" value="1"/>
</dbReference>
<feature type="chain" id="PRO_5012430586" description="Yeast cell wall synthesis Kre9/Knh1-like N-terminal domain-containing protein" evidence="2">
    <location>
        <begin position="25"/>
        <end position="131"/>
    </location>
</feature>
<accession>A0A1J8PTA5</accession>
<evidence type="ECO:0000313" key="5">
    <source>
        <dbReference type="Proteomes" id="UP000183567"/>
    </source>
</evidence>